<gene>
    <name evidence="1" type="ORF">SAMN04488137_1008</name>
</gene>
<dbReference type="EMBL" id="FNHW01000001">
    <property type="protein sequence ID" value="SDM60946.1"/>
    <property type="molecule type" value="Genomic_DNA"/>
</dbReference>
<keyword evidence="2" id="KW-1185">Reference proteome</keyword>
<dbReference type="STRING" id="459525.SAMN04488137_1008"/>
<sequence>MSETEVTKVLGITERYSREILDIKNKLHDLESGRIYELTSSRMDGYLATNIIELKKMIADLIFKIDTDSPSENEKLVEALSKD</sequence>
<dbReference type="AlphaFoldDB" id="A0A1G9UM00"/>
<dbReference type="Proteomes" id="UP000199544">
    <property type="component" value="Unassembled WGS sequence"/>
</dbReference>
<reference evidence="2" key="1">
    <citation type="submission" date="2016-10" db="EMBL/GenBank/DDBJ databases">
        <authorList>
            <person name="Varghese N."/>
            <person name="Submissions S."/>
        </authorList>
    </citation>
    <scope>NUCLEOTIDE SEQUENCE [LARGE SCALE GENOMIC DNA]</scope>
    <source>
        <strain evidence="2">CGMCC 1.6854</strain>
    </source>
</reference>
<evidence type="ECO:0000313" key="2">
    <source>
        <dbReference type="Proteomes" id="UP000199544"/>
    </source>
</evidence>
<evidence type="ECO:0000313" key="1">
    <source>
        <dbReference type="EMBL" id="SDM60946.1"/>
    </source>
</evidence>
<protein>
    <submittedName>
        <fullName evidence="1">Uncharacterized protein</fullName>
    </submittedName>
</protein>
<organism evidence="1 2">
    <name type="scientific">Fictibacillus solisalsi</name>
    <dbReference type="NCBI Taxonomy" id="459525"/>
    <lineage>
        <taxon>Bacteria</taxon>
        <taxon>Bacillati</taxon>
        <taxon>Bacillota</taxon>
        <taxon>Bacilli</taxon>
        <taxon>Bacillales</taxon>
        <taxon>Fictibacillaceae</taxon>
        <taxon>Fictibacillus</taxon>
    </lineage>
</organism>
<dbReference type="OrthoDB" id="1934523at2"/>
<name>A0A1G9UM00_9BACL</name>
<proteinExistence type="predicted"/>
<dbReference type="RefSeq" id="WP_090233011.1">
    <property type="nucleotide sequence ID" value="NZ_FNHW01000001.1"/>
</dbReference>
<accession>A0A1G9UM00</accession>